<evidence type="ECO:0000256" key="1">
    <source>
        <dbReference type="ARBA" id="ARBA00005189"/>
    </source>
</evidence>
<evidence type="ECO:0000259" key="4">
    <source>
        <dbReference type="SMART" id="SM00563"/>
    </source>
</evidence>
<dbReference type="GO" id="GO:0006654">
    <property type="term" value="P:phosphatidic acid biosynthetic process"/>
    <property type="evidence" value="ECO:0007669"/>
    <property type="project" value="TreeGrafter"/>
</dbReference>
<dbReference type="Pfam" id="PF01553">
    <property type="entry name" value="Acyltransferase"/>
    <property type="match status" value="1"/>
</dbReference>
<evidence type="ECO:0000313" key="5">
    <source>
        <dbReference type="EMBL" id="BCV43115.1"/>
    </source>
</evidence>
<protein>
    <submittedName>
        <fullName evidence="5">Acyltransferase</fullName>
    </submittedName>
</protein>
<dbReference type="AlphaFoldDB" id="A0AAD1NM72"/>
<feature type="domain" description="Phospholipid/glycerol acyltransferase" evidence="4">
    <location>
        <begin position="42"/>
        <end position="154"/>
    </location>
</feature>
<evidence type="ECO:0000256" key="2">
    <source>
        <dbReference type="ARBA" id="ARBA00022679"/>
    </source>
</evidence>
<dbReference type="GO" id="GO:0003841">
    <property type="term" value="F:1-acylglycerol-3-phosphate O-acyltransferase activity"/>
    <property type="evidence" value="ECO:0007669"/>
    <property type="project" value="TreeGrafter"/>
</dbReference>
<keyword evidence="3 5" id="KW-0012">Acyltransferase</keyword>
<evidence type="ECO:0000313" key="6">
    <source>
        <dbReference type="Proteomes" id="UP000825078"/>
    </source>
</evidence>
<gene>
    <name evidence="5" type="ORF">TUM17379_01330</name>
</gene>
<accession>A0AAD1NM72</accession>
<evidence type="ECO:0000256" key="3">
    <source>
        <dbReference type="ARBA" id="ARBA00023315"/>
    </source>
</evidence>
<name>A0AAD1NM72_9GAMM</name>
<dbReference type="SMART" id="SM00563">
    <property type="entry name" value="PlsC"/>
    <property type="match status" value="1"/>
</dbReference>
<dbReference type="PANTHER" id="PTHR10434">
    <property type="entry name" value="1-ACYL-SN-GLYCEROL-3-PHOSPHATE ACYLTRANSFERASE"/>
    <property type="match status" value="1"/>
</dbReference>
<dbReference type="PANTHER" id="PTHR10434:SF9">
    <property type="entry name" value="PHOSPHOLIPID_GLYCEROL ACYLTRANSFERASE DOMAIN-CONTAINING PROTEIN"/>
    <property type="match status" value="1"/>
</dbReference>
<keyword evidence="2" id="KW-0808">Transferase</keyword>
<proteinExistence type="predicted"/>
<organism evidence="5 6">
    <name type="scientific">Shewanella algae</name>
    <dbReference type="NCBI Taxonomy" id="38313"/>
    <lineage>
        <taxon>Bacteria</taxon>
        <taxon>Pseudomonadati</taxon>
        <taxon>Pseudomonadota</taxon>
        <taxon>Gammaproteobacteria</taxon>
        <taxon>Alteromonadales</taxon>
        <taxon>Shewanellaceae</taxon>
        <taxon>Shewanella</taxon>
    </lineage>
</organism>
<reference evidence="5" key="1">
    <citation type="submission" date="2021-05" db="EMBL/GenBank/DDBJ databases">
        <title>Molecular characterization for Shewanella algae harboring chromosomal blaOXA-55-like strains isolated from clinical and environment sample.</title>
        <authorList>
            <person name="Ohama Y."/>
            <person name="Aoki K."/>
            <person name="Harada S."/>
            <person name="Moriya K."/>
            <person name="Ishii Y."/>
            <person name="Tateda K."/>
        </authorList>
    </citation>
    <scope>NUCLEOTIDE SEQUENCE</scope>
    <source>
        <strain evidence="5">TUM17379</strain>
    </source>
</reference>
<sequence>MDYTFNQPKVWHLSMFKKICQWLLSLFGWQIRGQLPDSPQYLVIVAPHTSNWDFILGVLARGALAAKIHFLGKHQLFIPPWGWFFRAIGGSPVDRRKNNNLVDAVSELYRQDPNFKLALAPEGTRSPVKRWKTGFYHIASKAGVPIVAVGLDFSQKAVVINQPLIPSADMQQDMDQLIAFYRGIRGRFPKAIPDYSADK</sequence>
<comment type="pathway">
    <text evidence="1">Lipid metabolism.</text>
</comment>
<dbReference type="Proteomes" id="UP000825078">
    <property type="component" value="Chromosome"/>
</dbReference>
<dbReference type="InterPro" id="IPR002123">
    <property type="entry name" value="Plipid/glycerol_acylTrfase"/>
</dbReference>
<dbReference type="EMBL" id="AP024613">
    <property type="protein sequence ID" value="BCV43115.1"/>
    <property type="molecule type" value="Genomic_DNA"/>
</dbReference>
<dbReference type="SUPFAM" id="SSF69593">
    <property type="entry name" value="Glycerol-3-phosphate (1)-acyltransferase"/>
    <property type="match status" value="1"/>
</dbReference>
<dbReference type="CDD" id="cd07988">
    <property type="entry name" value="LPLAT_ABO13168-like"/>
    <property type="match status" value="1"/>
</dbReference>